<dbReference type="Pfam" id="PF10756">
    <property type="entry name" value="bPH_6"/>
    <property type="match status" value="1"/>
</dbReference>
<feature type="compositionally biased region" description="Basic and acidic residues" evidence="1">
    <location>
        <begin position="190"/>
        <end position="200"/>
    </location>
</feature>
<dbReference type="EMBL" id="BJMM01000091">
    <property type="protein sequence ID" value="GEB54212.1"/>
    <property type="molecule type" value="Genomic_DNA"/>
</dbReference>
<feature type="region of interest" description="Disordered" evidence="1">
    <location>
        <begin position="156"/>
        <end position="200"/>
    </location>
</feature>
<evidence type="ECO:0000259" key="3">
    <source>
        <dbReference type="Pfam" id="PF10756"/>
    </source>
</evidence>
<organism evidence="4 5">
    <name type="scientific">Streptomyces cacaoi</name>
    <dbReference type="NCBI Taxonomy" id="1898"/>
    <lineage>
        <taxon>Bacteria</taxon>
        <taxon>Bacillati</taxon>
        <taxon>Actinomycetota</taxon>
        <taxon>Actinomycetes</taxon>
        <taxon>Kitasatosporales</taxon>
        <taxon>Streptomycetaceae</taxon>
        <taxon>Streptomyces</taxon>
    </lineage>
</organism>
<protein>
    <submittedName>
        <fullName evidence="4">Membrane protein</fullName>
    </submittedName>
</protein>
<dbReference type="InterPro" id="IPR019692">
    <property type="entry name" value="CFP-6_PH"/>
</dbReference>
<dbReference type="Proteomes" id="UP000319210">
    <property type="component" value="Unassembled WGS sequence"/>
</dbReference>
<sequence length="247" mass="26033">MTSEDRNDSAGTGSSGPGEAPGPGGAPDPGPPQPQEFPDRVYRSPAAMAGGILLLAIGLWLTLDAAFGGTGSTPWFALAGLLFAAPLVVAFTLRPAVFAGERRLRVRNPFRTIEIPWGRVATVRSGYSSEVLTDGAKYQLWSIPVSLRARKKAARHNERVAAGKPPATPGLGGMFGSRQMPNLDPGTTELSEKRAPSDQSIDELRELQQTHGEKAEAQGEITVRWSFEILAPTAAGAVLLAILLAVG</sequence>
<dbReference type="RefSeq" id="WP_030888703.1">
    <property type="nucleotide sequence ID" value="NZ_BJMM01000091.1"/>
</dbReference>
<feature type="domain" description="Low molecular weight protein antigen 6 PH" evidence="3">
    <location>
        <begin position="94"/>
        <end position="162"/>
    </location>
</feature>
<evidence type="ECO:0000313" key="5">
    <source>
        <dbReference type="Proteomes" id="UP000319210"/>
    </source>
</evidence>
<feature type="transmembrane region" description="Helical" evidence="2">
    <location>
        <begin position="229"/>
        <end position="246"/>
    </location>
</feature>
<keyword evidence="2" id="KW-0812">Transmembrane</keyword>
<keyword evidence="2" id="KW-0472">Membrane</keyword>
<evidence type="ECO:0000256" key="1">
    <source>
        <dbReference type="SAM" id="MobiDB-lite"/>
    </source>
</evidence>
<proteinExistence type="predicted"/>
<comment type="caution">
    <text evidence="4">The sequence shown here is derived from an EMBL/GenBank/DDBJ whole genome shotgun (WGS) entry which is preliminary data.</text>
</comment>
<reference evidence="4 5" key="1">
    <citation type="submission" date="2019-06" db="EMBL/GenBank/DDBJ databases">
        <title>Whole genome shotgun sequence of Streptomyces cacaoi subsp. cacaoi NBRC 12748.</title>
        <authorList>
            <person name="Hosoyama A."/>
            <person name="Uohara A."/>
            <person name="Ohji S."/>
            <person name="Ichikawa N."/>
        </authorList>
    </citation>
    <scope>NUCLEOTIDE SEQUENCE [LARGE SCALE GENOMIC DNA]</scope>
    <source>
        <strain evidence="4 5">NBRC 12748</strain>
    </source>
</reference>
<accession>A0A4Y3R995</accession>
<dbReference type="AlphaFoldDB" id="A0A4Y3R995"/>
<gene>
    <name evidence="4" type="ORF">SCA03_67630</name>
</gene>
<name>A0A4Y3R995_STRCI</name>
<evidence type="ECO:0000313" key="4">
    <source>
        <dbReference type="EMBL" id="GEB54212.1"/>
    </source>
</evidence>
<feature type="transmembrane region" description="Helical" evidence="2">
    <location>
        <begin position="46"/>
        <end position="63"/>
    </location>
</feature>
<evidence type="ECO:0000256" key="2">
    <source>
        <dbReference type="SAM" id="Phobius"/>
    </source>
</evidence>
<keyword evidence="5" id="KW-1185">Reference proteome</keyword>
<feature type="compositionally biased region" description="Gly residues" evidence="1">
    <location>
        <begin position="13"/>
        <end position="23"/>
    </location>
</feature>
<feature type="region of interest" description="Disordered" evidence="1">
    <location>
        <begin position="1"/>
        <end position="39"/>
    </location>
</feature>
<feature type="compositionally biased region" description="Pro residues" evidence="1">
    <location>
        <begin position="24"/>
        <end position="35"/>
    </location>
</feature>
<keyword evidence="2" id="KW-1133">Transmembrane helix</keyword>
<feature type="transmembrane region" description="Helical" evidence="2">
    <location>
        <begin position="75"/>
        <end position="97"/>
    </location>
</feature>
<dbReference type="OrthoDB" id="4337405at2"/>